<dbReference type="EMBL" id="DS268112">
    <property type="protein sequence ID" value="KMM70609.1"/>
    <property type="molecule type" value="Genomic_DNA"/>
</dbReference>
<name>A0A0J6FNU3_COCPO</name>
<dbReference type="VEuPathDB" id="FungiDB:CPAG_06920"/>
<feature type="chain" id="PRO_5005271099" evidence="1">
    <location>
        <begin position="23"/>
        <end position="149"/>
    </location>
</feature>
<evidence type="ECO:0000313" key="3">
    <source>
        <dbReference type="Proteomes" id="UP000054567"/>
    </source>
</evidence>
<proteinExistence type="predicted"/>
<reference evidence="3" key="2">
    <citation type="journal article" date="2009" name="Genome Res.">
        <title>Comparative genomic analyses of the human fungal pathogens Coccidioides and their relatives.</title>
        <authorList>
            <person name="Sharpton T.J."/>
            <person name="Stajich J.E."/>
            <person name="Rounsley S.D."/>
            <person name="Gardner M.J."/>
            <person name="Wortman J.R."/>
            <person name="Jordar V.S."/>
            <person name="Maiti R."/>
            <person name="Kodira C.D."/>
            <person name="Neafsey D.E."/>
            <person name="Zeng Q."/>
            <person name="Hung C.-Y."/>
            <person name="McMahan C."/>
            <person name="Muszewska A."/>
            <person name="Grynberg M."/>
            <person name="Mandel M.A."/>
            <person name="Kellner E.M."/>
            <person name="Barker B.M."/>
            <person name="Galgiani J.N."/>
            <person name="Orbach M.J."/>
            <person name="Kirkland T.N."/>
            <person name="Cole G.T."/>
            <person name="Henn M.R."/>
            <person name="Birren B.W."/>
            <person name="Taylor J.W."/>
        </authorList>
    </citation>
    <scope>NUCLEOTIDE SEQUENCE [LARGE SCALE GENOMIC DNA]</scope>
    <source>
        <strain evidence="3">RMSCC 3488</strain>
    </source>
</reference>
<dbReference type="Proteomes" id="UP000054567">
    <property type="component" value="Unassembled WGS sequence"/>
</dbReference>
<sequence length="149" mass="16201">MASNSVAMWNIILFLQALPAYSDFFEALDPGSTLLSSRDSSCDNKAFPDLYCRPPSTCYFNQQGIPQCCPAGQDCGQWWVAPPTPTSTPPSPADPQPSRSVLDCDSGYGSNCNSANFNNNVFPSRGVVTHRRYSPVIRALILALLCLAF</sequence>
<dbReference type="AlphaFoldDB" id="A0A0J6FNU3"/>
<protein>
    <submittedName>
        <fullName evidence="2">Uncharacterized protein</fullName>
    </submittedName>
</protein>
<reference evidence="3" key="3">
    <citation type="journal article" date="2010" name="Genome Res.">
        <title>Population genomic sequencing of Coccidioides fungi reveals recent hybridization and transposon control.</title>
        <authorList>
            <person name="Neafsey D.E."/>
            <person name="Barker B.M."/>
            <person name="Sharpton T.J."/>
            <person name="Stajich J.E."/>
            <person name="Park D.J."/>
            <person name="Whiston E."/>
            <person name="Hung C.-Y."/>
            <person name="McMahan C."/>
            <person name="White J."/>
            <person name="Sykes S."/>
            <person name="Heiman D."/>
            <person name="Young S."/>
            <person name="Zeng Q."/>
            <person name="Abouelleil A."/>
            <person name="Aftuck L."/>
            <person name="Bessette D."/>
            <person name="Brown A."/>
            <person name="FitzGerald M."/>
            <person name="Lui A."/>
            <person name="Macdonald J.P."/>
            <person name="Priest M."/>
            <person name="Orbach M.J."/>
            <person name="Galgiani J.N."/>
            <person name="Kirkland T.N."/>
            <person name="Cole G.T."/>
            <person name="Birren B.W."/>
            <person name="Henn M.R."/>
            <person name="Taylor J.W."/>
            <person name="Rounsley S.D."/>
        </authorList>
    </citation>
    <scope>NUCLEOTIDE SEQUENCE [LARGE SCALE GENOMIC DNA]</scope>
    <source>
        <strain evidence="3">RMSCC 3488</strain>
    </source>
</reference>
<gene>
    <name evidence="2" type="ORF">CPAG_06920</name>
</gene>
<organism evidence="2 3">
    <name type="scientific">Coccidioides posadasii RMSCC 3488</name>
    <dbReference type="NCBI Taxonomy" id="454284"/>
    <lineage>
        <taxon>Eukaryota</taxon>
        <taxon>Fungi</taxon>
        <taxon>Dikarya</taxon>
        <taxon>Ascomycota</taxon>
        <taxon>Pezizomycotina</taxon>
        <taxon>Eurotiomycetes</taxon>
        <taxon>Eurotiomycetidae</taxon>
        <taxon>Onygenales</taxon>
        <taxon>Onygenaceae</taxon>
        <taxon>Coccidioides</taxon>
    </lineage>
</organism>
<reference evidence="2 3" key="1">
    <citation type="submission" date="2007-06" db="EMBL/GenBank/DDBJ databases">
        <title>The Genome Sequence of Coccidioides posadasii RMSCC_3488.</title>
        <authorList>
            <consortium name="Coccidioides Genome Resources Consortium"/>
            <consortium name="The Broad Institute Genome Sequencing Platform"/>
            <person name="Henn M.R."/>
            <person name="Sykes S."/>
            <person name="Young S."/>
            <person name="Jaffe D."/>
            <person name="Berlin A."/>
            <person name="Alvarez P."/>
            <person name="Butler J."/>
            <person name="Gnerre S."/>
            <person name="Grabherr M."/>
            <person name="Mauceli E."/>
            <person name="Brockman W."/>
            <person name="Kodira C."/>
            <person name="Alvarado L."/>
            <person name="Zeng Q."/>
            <person name="Crawford M."/>
            <person name="Antoine C."/>
            <person name="Devon K."/>
            <person name="Galgiani J."/>
            <person name="Orsborn K."/>
            <person name="Lewis M.L."/>
            <person name="Nusbaum C."/>
            <person name="Galagan J."/>
            <person name="Birren B."/>
        </authorList>
    </citation>
    <scope>NUCLEOTIDE SEQUENCE [LARGE SCALE GENOMIC DNA]</scope>
    <source>
        <strain evidence="2 3">RMSCC 3488</strain>
    </source>
</reference>
<feature type="signal peptide" evidence="1">
    <location>
        <begin position="1"/>
        <end position="22"/>
    </location>
</feature>
<keyword evidence="1" id="KW-0732">Signal</keyword>
<evidence type="ECO:0000256" key="1">
    <source>
        <dbReference type="SAM" id="SignalP"/>
    </source>
</evidence>
<accession>A0A0J6FNU3</accession>
<evidence type="ECO:0000313" key="2">
    <source>
        <dbReference type="EMBL" id="KMM70609.1"/>
    </source>
</evidence>